<feature type="region of interest" description="Disordered" evidence="1">
    <location>
        <begin position="53"/>
        <end position="94"/>
    </location>
</feature>
<evidence type="ECO:0000313" key="3">
    <source>
        <dbReference type="Proteomes" id="UP000243688"/>
    </source>
</evidence>
<feature type="compositionally biased region" description="Basic and acidic residues" evidence="1">
    <location>
        <begin position="63"/>
        <end position="73"/>
    </location>
</feature>
<comment type="caution">
    <text evidence="2">The sequence shown here is derived from an EMBL/GenBank/DDBJ whole genome shotgun (WGS) entry which is preliminary data.</text>
</comment>
<feature type="compositionally biased region" description="Basic and acidic residues" evidence="1">
    <location>
        <begin position="1"/>
        <end position="12"/>
    </location>
</feature>
<organism evidence="2 3">
    <name type="scientific">Candidatus Reconcilbacillus cellulovorans</name>
    <dbReference type="NCBI Taxonomy" id="1906605"/>
    <lineage>
        <taxon>Bacteria</taxon>
        <taxon>Bacillati</taxon>
        <taxon>Bacillota</taxon>
        <taxon>Bacilli</taxon>
        <taxon>Bacillales</taxon>
        <taxon>Paenibacillaceae</taxon>
        <taxon>Candidatus Reconcilbacillus</taxon>
    </lineage>
</organism>
<gene>
    <name evidence="2" type="ORF">BLM47_13135</name>
</gene>
<protein>
    <submittedName>
        <fullName evidence="2">Uncharacterized protein</fullName>
    </submittedName>
</protein>
<reference evidence="2 3" key="1">
    <citation type="submission" date="2016-12" db="EMBL/GenBank/DDBJ databases">
        <title>Candidatus Reconcilibacillus cellulovorans genome.</title>
        <authorList>
            <person name="Kolinko S."/>
            <person name="Wu Y.-W."/>
            <person name="Tachea F."/>
            <person name="Denzel E."/>
            <person name="Hiras J."/>
            <person name="Baecker N."/>
            <person name="Chan L.J."/>
            <person name="Eichorst S.A."/>
            <person name="Frey D."/>
            <person name="Adams P.D."/>
            <person name="Pray T."/>
            <person name="Tanjore D."/>
            <person name="Petzold C.J."/>
            <person name="Gladden J.M."/>
            <person name="Simmons B.A."/>
            <person name="Singer S.W."/>
        </authorList>
    </citation>
    <scope>NUCLEOTIDE SEQUENCE [LARGE SCALE GENOMIC DNA]</scope>
    <source>
        <strain evidence="2">JTherm</strain>
    </source>
</reference>
<dbReference type="EMBL" id="MOXJ01000046">
    <property type="protein sequence ID" value="PDO09325.1"/>
    <property type="molecule type" value="Genomic_DNA"/>
</dbReference>
<name>A0A2A6DX64_9BACL</name>
<dbReference type="Proteomes" id="UP000243688">
    <property type="component" value="Unassembled WGS sequence"/>
</dbReference>
<sequence length="94" mass="10467">MMEIVRKRKEDSGSIPHQAPELAEERFGEKRDLPRVDEVEVFEAFGGCLPATRSWPTSRRAKRPGDRPDRDFGVDAYGGAPLRKWTSGPAGAGR</sequence>
<dbReference type="AlphaFoldDB" id="A0A2A6DX64"/>
<evidence type="ECO:0000256" key="1">
    <source>
        <dbReference type="SAM" id="MobiDB-lite"/>
    </source>
</evidence>
<feature type="region of interest" description="Disordered" evidence="1">
    <location>
        <begin position="1"/>
        <end position="30"/>
    </location>
</feature>
<proteinExistence type="predicted"/>
<accession>A0A2A6DX64</accession>
<evidence type="ECO:0000313" key="2">
    <source>
        <dbReference type="EMBL" id="PDO09325.1"/>
    </source>
</evidence>